<evidence type="ECO:0000256" key="2">
    <source>
        <dbReference type="ARBA" id="ARBA00022559"/>
    </source>
</evidence>
<dbReference type="InterPro" id="IPR036249">
    <property type="entry name" value="Thioredoxin-like_sf"/>
</dbReference>
<keyword evidence="4 7" id="KW-0560">Oxidoreductase</keyword>
<dbReference type="Proteomes" id="UP000214365">
    <property type="component" value="Unassembled WGS sequence"/>
</dbReference>
<proteinExistence type="inferred from homology"/>
<dbReference type="Gene3D" id="3.40.30.10">
    <property type="entry name" value="Glutaredoxin"/>
    <property type="match status" value="1"/>
</dbReference>
<dbReference type="PANTHER" id="PTHR10430">
    <property type="entry name" value="PEROXIREDOXIN"/>
    <property type="match status" value="1"/>
</dbReference>
<feature type="active site" description="Cysteine sulfenic acid (-SOH) intermediate" evidence="6">
    <location>
        <position position="73"/>
    </location>
</feature>
<dbReference type="GO" id="GO:0045454">
    <property type="term" value="P:cell redox homeostasis"/>
    <property type="evidence" value="ECO:0007669"/>
    <property type="project" value="TreeGrafter"/>
</dbReference>
<dbReference type="GO" id="GO:0034599">
    <property type="term" value="P:cellular response to oxidative stress"/>
    <property type="evidence" value="ECO:0007669"/>
    <property type="project" value="InterPro"/>
</dbReference>
<evidence type="ECO:0000256" key="7">
    <source>
        <dbReference type="RuleBase" id="RU366011"/>
    </source>
</evidence>
<dbReference type="GO" id="GO:0008379">
    <property type="term" value="F:thioredoxin peroxidase activity"/>
    <property type="evidence" value="ECO:0007669"/>
    <property type="project" value="InterPro"/>
</dbReference>
<comment type="similarity">
    <text evidence="1 7">Belongs to the peroxiredoxin family. Prx5 subfamily.</text>
</comment>
<dbReference type="GO" id="GO:0042744">
    <property type="term" value="P:hydrogen peroxide catabolic process"/>
    <property type="evidence" value="ECO:0007669"/>
    <property type="project" value="TreeGrafter"/>
</dbReference>
<dbReference type="AlphaFoldDB" id="A0A225AK87"/>
<evidence type="ECO:0000256" key="6">
    <source>
        <dbReference type="PIRSR" id="PIRSR637944-1"/>
    </source>
</evidence>
<comment type="caution">
    <text evidence="9">The sequence shown here is derived from an EMBL/GenBank/DDBJ whole genome shotgun (WGS) entry which is preliminary data.</text>
</comment>
<gene>
    <name evidence="9" type="ORF">UA08_03806</name>
</gene>
<evidence type="ECO:0000313" key="9">
    <source>
        <dbReference type="EMBL" id="OKL61280.1"/>
    </source>
</evidence>
<dbReference type="FunFam" id="3.40.30.10:FF:000159">
    <property type="entry name" value="Peroxiredoxin"/>
    <property type="match status" value="1"/>
</dbReference>
<keyword evidence="10" id="KW-1185">Reference proteome</keyword>
<evidence type="ECO:0000313" key="10">
    <source>
        <dbReference type="Proteomes" id="UP000214365"/>
    </source>
</evidence>
<evidence type="ECO:0000259" key="8">
    <source>
        <dbReference type="PROSITE" id="PS51352"/>
    </source>
</evidence>
<sequence>MFATRRFAATVPAKLGAQSALFHMTRPAFVKVGDAIPNVDLVEDSPGNKVNLSKELKGKGVIIGVPAAFSPACSSTHVPGYISHPNLKNAGNVFVVSVNDAFVMKAWGASLDPTGKSGIRFLADPAGTFTDALELGFDSTTIFGNQRSKRYALVIEDGKVKEAHVEPDNTGVNVSVAEKVLA</sequence>
<dbReference type="Pfam" id="PF08534">
    <property type="entry name" value="Redoxin"/>
    <property type="match status" value="1"/>
</dbReference>
<dbReference type="GO" id="GO:0005739">
    <property type="term" value="C:mitochondrion"/>
    <property type="evidence" value="ECO:0007669"/>
    <property type="project" value="TreeGrafter"/>
</dbReference>
<dbReference type="PROSITE" id="PS51352">
    <property type="entry name" value="THIOREDOXIN_2"/>
    <property type="match status" value="1"/>
</dbReference>
<keyword evidence="5 7" id="KW-0676">Redox-active center</keyword>
<reference evidence="9 10" key="1">
    <citation type="submission" date="2015-06" db="EMBL/GenBank/DDBJ databases">
        <title>Talaromyces atroroseus IBT 11181 draft genome.</title>
        <authorList>
            <person name="Rasmussen K.B."/>
            <person name="Rasmussen S."/>
            <person name="Petersen B."/>
            <person name="Sicheritz-Ponten T."/>
            <person name="Mortensen U.H."/>
            <person name="Thrane U."/>
        </authorList>
    </citation>
    <scope>NUCLEOTIDE SEQUENCE [LARGE SCALE GENOMIC DNA]</scope>
    <source>
        <strain evidence="9 10">IBT 11181</strain>
    </source>
</reference>
<keyword evidence="2 7" id="KW-0575">Peroxidase</keyword>
<dbReference type="GO" id="GO:0005829">
    <property type="term" value="C:cytosol"/>
    <property type="evidence" value="ECO:0007669"/>
    <property type="project" value="TreeGrafter"/>
</dbReference>
<keyword evidence="3 7" id="KW-0049">Antioxidant</keyword>
<name>A0A225AK87_TALAT</name>
<protein>
    <recommendedName>
        <fullName evidence="8">Thioredoxin domain-containing protein</fullName>
    </recommendedName>
</protein>
<dbReference type="STRING" id="1441469.A0A225AK87"/>
<evidence type="ECO:0000256" key="5">
    <source>
        <dbReference type="ARBA" id="ARBA00023284"/>
    </source>
</evidence>
<dbReference type="InterPro" id="IPR013766">
    <property type="entry name" value="Thioredoxin_domain"/>
</dbReference>
<dbReference type="RefSeq" id="XP_020121401.1">
    <property type="nucleotide sequence ID" value="XM_020266147.1"/>
</dbReference>
<dbReference type="SUPFAM" id="SSF52833">
    <property type="entry name" value="Thioredoxin-like"/>
    <property type="match status" value="1"/>
</dbReference>
<dbReference type="InterPro" id="IPR037944">
    <property type="entry name" value="PRX5-like"/>
</dbReference>
<dbReference type="OrthoDB" id="1882547at2759"/>
<accession>A0A225AK87</accession>
<dbReference type="PANTHER" id="PTHR10430:SF39">
    <property type="entry name" value="PEROXISOMAL MEMBRANE ASSOCIATED PROTEIN 20"/>
    <property type="match status" value="1"/>
</dbReference>
<dbReference type="GO" id="GO:0005777">
    <property type="term" value="C:peroxisome"/>
    <property type="evidence" value="ECO:0007669"/>
    <property type="project" value="TreeGrafter"/>
</dbReference>
<organism evidence="9 10">
    <name type="scientific">Talaromyces atroroseus</name>
    <dbReference type="NCBI Taxonomy" id="1441469"/>
    <lineage>
        <taxon>Eukaryota</taxon>
        <taxon>Fungi</taxon>
        <taxon>Dikarya</taxon>
        <taxon>Ascomycota</taxon>
        <taxon>Pezizomycotina</taxon>
        <taxon>Eurotiomycetes</taxon>
        <taxon>Eurotiomycetidae</taxon>
        <taxon>Eurotiales</taxon>
        <taxon>Trichocomaceae</taxon>
        <taxon>Talaromyces</taxon>
        <taxon>Talaromyces sect. Trachyspermi</taxon>
    </lineage>
</organism>
<dbReference type="InterPro" id="IPR013740">
    <property type="entry name" value="Redoxin"/>
</dbReference>
<comment type="function">
    <text evidence="7">Thiol-specific peroxidase that catalyzes the reduction of hydrogen peroxide and organic hydroperoxides to water and alcohols, respectively. Plays a role in cell protection against oxidative stress by detoxifying peroxides.</text>
</comment>
<feature type="domain" description="Thioredoxin" evidence="8">
    <location>
        <begin position="30"/>
        <end position="182"/>
    </location>
</feature>
<evidence type="ECO:0000256" key="1">
    <source>
        <dbReference type="ARBA" id="ARBA00010505"/>
    </source>
</evidence>
<evidence type="ECO:0000256" key="4">
    <source>
        <dbReference type="ARBA" id="ARBA00023002"/>
    </source>
</evidence>
<dbReference type="EMBL" id="LFMY01000004">
    <property type="protein sequence ID" value="OKL61280.1"/>
    <property type="molecule type" value="Genomic_DNA"/>
</dbReference>
<evidence type="ECO:0000256" key="3">
    <source>
        <dbReference type="ARBA" id="ARBA00022862"/>
    </source>
</evidence>
<dbReference type="CDD" id="cd03013">
    <property type="entry name" value="PRX5_like"/>
    <property type="match status" value="1"/>
</dbReference>
<dbReference type="GeneID" id="31003561"/>